<dbReference type="GO" id="GO:0006508">
    <property type="term" value="P:proteolysis"/>
    <property type="evidence" value="ECO:0007669"/>
    <property type="project" value="UniProtKB-KW"/>
</dbReference>
<sequence length="200" mass="22483">MGLLYVTRKGTLGDKVMQTITAKLFANNPSIIGLDCARFGAIIDGINVDEIKPVMYGVSDEKVLIPINCNGNHWCFIMIDLGNALLYYYDPMASIYAMKLRVLASKLKDVIQVADDRRIRVQPLTTNMGIHVDSYNCGVYNLLAFEMFVNPGAEPDGLVELERYGGQPVPTCPAVVFKSYRPYTEVSTRLYMYLWEYPGM</sequence>
<evidence type="ECO:0000313" key="6">
    <source>
        <dbReference type="Proteomes" id="UP000460718"/>
    </source>
</evidence>
<dbReference type="EMBL" id="QXFW01000194">
    <property type="protein sequence ID" value="KAE9021100.1"/>
    <property type="molecule type" value="Genomic_DNA"/>
</dbReference>
<dbReference type="Proteomes" id="UP000460718">
    <property type="component" value="Unassembled WGS sequence"/>
</dbReference>
<name>A0A6A3LS05_9STRA</name>
<dbReference type="AlphaFoldDB" id="A0A6A3LS05"/>
<evidence type="ECO:0000256" key="2">
    <source>
        <dbReference type="ARBA" id="ARBA00022670"/>
    </source>
</evidence>
<comment type="caution">
    <text evidence="5">The sequence shown here is derived from an EMBL/GenBank/DDBJ whole genome shotgun (WGS) entry which is preliminary data.</text>
</comment>
<proteinExistence type="inferred from homology"/>
<feature type="domain" description="Ubiquitin-like protease family profile" evidence="4">
    <location>
        <begin position="1"/>
        <end position="148"/>
    </location>
</feature>
<evidence type="ECO:0000259" key="4">
    <source>
        <dbReference type="PROSITE" id="PS50600"/>
    </source>
</evidence>
<keyword evidence="3" id="KW-0378">Hydrolase</keyword>
<organism evidence="5 6">
    <name type="scientific">Phytophthora fragariae</name>
    <dbReference type="NCBI Taxonomy" id="53985"/>
    <lineage>
        <taxon>Eukaryota</taxon>
        <taxon>Sar</taxon>
        <taxon>Stramenopiles</taxon>
        <taxon>Oomycota</taxon>
        <taxon>Peronosporomycetes</taxon>
        <taxon>Peronosporales</taxon>
        <taxon>Peronosporaceae</taxon>
        <taxon>Phytophthora</taxon>
    </lineage>
</organism>
<reference evidence="5 6" key="1">
    <citation type="submission" date="2018-09" db="EMBL/GenBank/DDBJ databases">
        <title>Genomic investigation of the strawberry pathogen Phytophthora fragariae indicates pathogenicity is determined by transcriptional variation in three key races.</title>
        <authorList>
            <person name="Adams T.M."/>
            <person name="Armitage A.D."/>
            <person name="Sobczyk M.K."/>
            <person name="Bates H.J."/>
            <person name="Dunwell J.M."/>
            <person name="Nellist C.F."/>
            <person name="Harrison R.J."/>
        </authorList>
    </citation>
    <scope>NUCLEOTIDE SEQUENCE [LARGE SCALE GENOMIC DNA]</scope>
    <source>
        <strain evidence="5 6">SCRP245</strain>
    </source>
</reference>
<evidence type="ECO:0000256" key="3">
    <source>
        <dbReference type="ARBA" id="ARBA00022801"/>
    </source>
</evidence>
<dbReference type="Gene3D" id="3.40.395.10">
    <property type="entry name" value="Adenoviral Proteinase, Chain A"/>
    <property type="match status" value="1"/>
</dbReference>
<gene>
    <name evidence="5" type="ORF">PF011_g5106</name>
</gene>
<dbReference type="GO" id="GO:0008234">
    <property type="term" value="F:cysteine-type peptidase activity"/>
    <property type="evidence" value="ECO:0007669"/>
    <property type="project" value="InterPro"/>
</dbReference>
<evidence type="ECO:0000256" key="1">
    <source>
        <dbReference type="ARBA" id="ARBA00005234"/>
    </source>
</evidence>
<keyword evidence="2" id="KW-0645">Protease</keyword>
<dbReference type="Pfam" id="PF02902">
    <property type="entry name" value="Peptidase_C48"/>
    <property type="match status" value="1"/>
</dbReference>
<evidence type="ECO:0000313" key="5">
    <source>
        <dbReference type="EMBL" id="KAE9021100.1"/>
    </source>
</evidence>
<dbReference type="InterPro" id="IPR038765">
    <property type="entry name" value="Papain-like_cys_pep_sf"/>
</dbReference>
<dbReference type="InterPro" id="IPR003653">
    <property type="entry name" value="Peptidase_C48_C"/>
</dbReference>
<comment type="similarity">
    <text evidence="1">Belongs to the peptidase C48 family.</text>
</comment>
<protein>
    <recommendedName>
        <fullName evidence="4">Ubiquitin-like protease family profile domain-containing protein</fullName>
    </recommendedName>
</protein>
<dbReference type="SUPFAM" id="SSF54001">
    <property type="entry name" value="Cysteine proteinases"/>
    <property type="match status" value="1"/>
</dbReference>
<accession>A0A6A3LS05</accession>
<dbReference type="PROSITE" id="PS50600">
    <property type="entry name" value="ULP_PROTEASE"/>
    <property type="match status" value="1"/>
</dbReference>